<dbReference type="PANTHER" id="PTHR12606">
    <property type="entry name" value="SENTRIN/SUMO-SPECIFIC PROTEASE"/>
    <property type="match status" value="1"/>
</dbReference>
<organism evidence="10 11">
    <name type="scientific">Riccia sorocarpa</name>
    <dbReference type="NCBI Taxonomy" id="122646"/>
    <lineage>
        <taxon>Eukaryota</taxon>
        <taxon>Viridiplantae</taxon>
        <taxon>Streptophyta</taxon>
        <taxon>Embryophyta</taxon>
        <taxon>Marchantiophyta</taxon>
        <taxon>Marchantiopsida</taxon>
        <taxon>Marchantiidae</taxon>
        <taxon>Marchantiales</taxon>
        <taxon>Ricciaceae</taxon>
        <taxon>Riccia</taxon>
    </lineage>
</organism>
<feature type="compositionally biased region" description="Polar residues" evidence="7">
    <location>
        <begin position="172"/>
        <end position="183"/>
    </location>
</feature>
<evidence type="ECO:0000259" key="9">
    <source>
        <dbReference type="PROSITE" id="PS50600"/>
    </source>
</evidence>
<feature type="compositionally biased region" description="Polar residues" evidence="7">
    <location>
        <begin position="104"/>
        <end position="119"/>
    </location>
</feature>
<evidence type="ECO:0000256" key="5">
    <source>
        <dbReference type="PROSITE-ProRule" id="PRU00175"/>
    </source>
</evidence>
<protein>
    <recommendedName>
        <fullName evidence="12">Ubiquitin-like protease family profile domain-containing protein</fullName>
    </recommendedName>
</protein>
<comment type="similarity">
    <text evidence="1">Belongs to the peptidase C48 family.</text>
</comment>
<evidence type="ECO:0000256" key="3">
    <source>
        <dbReference type="ARBA" id="ARBA00022801"/>
    </source>
</evidence>
<keyword evidence="3" id="KW-0378">Hydrolase</keyword>
<evidence type="ECO:0000256" key="6">
    <source>
        <dbReference type="SAM" id="Coils"/>
    </source>
</evidence>
<evidence type="ECO:0000256" key="2">
    <source>
        <dbReference type="ARBA" id="ARBA00022670"/>
    </source>
</evidence>
<keyword evidence="6" id="KW-0175">Coiled coil</keyword>
<dbReference type="AlphaFoldDB" id="A0ABD3HTG5"/>
<evidence type="ECO:0000259" key="8">
    <source>
        <dbReference type="PROSITE" id="PS50089"/>
    </source>
</evidence>
<dbReference type="GO" id="GO:0006508">
    <property type="term" value="P:proteolysis"/>
    <property type="evidence" value="ECO:0007669"/>
    <property type="project" value="UniProtKB-KW"/>
</dbReference>
<feature type="compositionally biased region" description="Polar residues" evidence="7">
    <location>
        <begin position="557"/>
        <end position="566"/>
    </location>
</feature>
<feature type="compositionally biased region" description="Basic and acidic residues" evidence="7">
    <location>
        <begin position="120"/>
        <end position="132"/>
    </location>
</feature>
<dbReference type="PANTHER" id="PTHR12606:SF141">
    <property type="entry name" value="GH15225P-RELATED"/>
    <property type="match status" value="1"/>
</dbReference>
<dbReference type="InterPro" id="IPR003653">
    <property type="entry name" value="Peptidase_C48_C"/>
</dbReference>
<evidence type="ECO:0000313" key="11">
    <source>
        <dbReference type="Proteomes" id="UP001633002"/>
    </source>
</evidence>
<proteinExistence type="inferred from homology"/>
<keyword evidence="5" id="KW-0862">Zinc</keyword>
<keyword evidence="2" id="KW-0645">Protease</keyword>
<dbReference type="Gene3D" id="3.30.40.10">
    <property type="entry name" value="Zinc/RING finger domain, C3HC4 (zinc finger)"/>
    <property type="match status" value="1"/>
</dbReference>
<dbReference type="Pfam" id="PF02902">
    <property type="entry name" value="Peptidase_C48"/>
    <property type="match status" value="1"/>
</dbReference>
<evidence type="ECO:0008006" key="12">
    <source>
        <dbReference type="Google" id="ProtNLM"/>
    </source>
</evidence>
<feature type="domain" description="RING-type" evidence="8">
    <location>
        <begin position="352"/>
        <end position="393"/>
    </location>
</feature>
<sequence length="1004" mass="112235">MANRDLNLPWYTEEYLFDADAQPPLPGSAELDAGPGDQGPDETQNSPARSDADNSPESEEEPVPIPENGLKKRRRTPSKPTPNKRSRETSGNTELPVGAEDEPTNLSSGEAPSNQQPTSDKGKAVVEDKPTRLDPNLGTKMEKARVKEATRRSLEQDLLTVPGFAVNDHGKSSGQRSKGNLDSSCPPRPTTEVEKTAEGVHGWIDEMLRNVMIANQERDQIQSRLKEAEEKLLKVEAVCSANDGSDRIQERLKEAKEKIKALEEEKKEMSERALMMERPDLYELLESKVAGYQIRGHPYGIASFPDVNLTITKKWTTFPEDIDAFEGNMDAFPELKHAVEVHSGMTVYKTDCSVCGHALGFLPRIDSGVCEHKYHLNCFWNYASTSRRCPVCRVPYPRQMYEFFCTIFVLEGSKVINRDTGLQDVENSNPHPDELHAGRGGRVAVNEVDVAARNEDKIHLMTEVSKALRRWRDKSNICGQTFWVGFEKWSDDLTREAAEETYNSIMDAPELDANEFLQQVQHANSDYEVTPSRQTHTDYLEEIGDRTQARLRRETSVRGNGPTTRAQSRRLFVQAEEPADPQSQEPQPVETHTEEAVEEILTPSTEPTAHEEVASTEPTMDVGSIPAEVASAAEESTESQPQEPAPIQLLVEEAVEDNQTLSTEPAPVQLLVEEVVDDNQTPSTEPAPVQLLVEEAVENIQSPSTEPMGQDIPPIYTVEDPDVKDIGGPSSPGLHMQVYASKVLQQPSEVVEIGDSPASGRDTRDPLDDWKSYEQLTKKDLESTNPKRFIRGDVINMYIKEKFLVQPRSELEGKFFVNTFWFAQLNALNKQVLSGNLAGSVEKIHRLRKGITPRVDDVQDIRTLFVPIHFGKGDFHWSLAVVHFGTSRCTIYHLDNALGTHNTTDVCAVLSLSVTIALKIPLEKISVGSYFTPQQRGNHECGYHLMQFLFEVAKVKGDLGPYFDDESACRFANVGDVDSFQLIFGMYMDPKGWTAKNLKRRVLP</sequence>
<feature type="region of interest" description="Disordered" evidence="7">
    <location>
        <begin position="576"/>
        <end position="622"/>
    </location>
</feature>
<evidence type="ECO:0000256" key="7">
    <source>
        <dbReference type="SAM" id="MobiDB-lite"/>
    </source>
</evidence>
<reference evidence="10 11" key="1">
    <citation type="submission" date="2024-09" db="EMBL/GenBank/DDBJ databases">
        <title>Chromosome-scale assembly of Riccia sorocarpa.</title>
        <authorList>
            <person name="Paukszto L."/>
        </authorList>
    </citation>
    <scope>NUCLEOTIDE SEQUENCE [LARGE SCALE GENOMIC DNA]</scope>
    <source>
        <strain evidence="10">LP-2024</strain>
        <tissue evidence="10">Aerial parts of the thallus</tissue>
    </source>
</reference>
<evidence type="ECO:0000313" key="10">
    <source>
        <dbReference type="EMBL" id="KAL3694231.1"/>
    </source>
</evidence>
<evidence type="ECO:0000256" key="1">
    <source>
        <dbReference type="ARBA" id="ARBA00005234"/>
    </source>
</evidence>
<dbReference type="Proteomes" id="UP001633002">
    <property type="component" value="Unassembled WGS sequence"/>
</dbReference>
<feature type="region of interest" description="Disordered" evidence="7">
    <location>
        <begin position="550"/>
        <end position="569"/>
    </location>
</feature>
<dbReference type="SUPFAM" id="SSF54001">
    <property type="entry name" value="Cysteine proteinases"/>
    <property type="match status" value="1"/>
</dbReference>
<dbReference type="EMBL" id="JBJQOH010000003">
    <property type="protein sequence ID" value="KAL3694231.1"/>
    <property type="molecule type" value="Genomic_DNA"/>
</dbReference>
<keyword evidence="11" id="KW-1185">Reference proteome</keyword>
<feature type="compositionally biased region" description="Basic and acidic residues" evidence="7">
    <location>
        <begin position="140"/>
        <end position="155"/>
    </location>
</feature>
<feature type="domain" description="Ubiquitin-like protease family profile" evidence="9">
    <location>
        <begin position="774"/>
        <end position="952"/>
    </location>
</feature>
<gene>
    <name evidence="10" type="ORF">R1sor_007882</name>
</gene>
<keyword evidence="5" id="KW-0863">Zinc-finger</keyword>
<comment type="caution">
    <text evidence="10">The sequence shown here is derived from an EMBL/GenBank/DDBJ whole genome shotgun (WGS) entry which is preliminary data.</text>
</comment>
<dbReference type="PROSITE" id="PS50089">
    <property type="entry name" value="ZF_RING_2"/>
    <property type="match status" value="1"/>
</dbReference>
<dbReference type="InterPro" id="IPR001841">
    <property type="entry name" value="Znf_RING"/>
</dbReference>
<dbReference type="InterPro" id="IPR038765">
    <property type="entry name" value="Papain-like_cys_pep_sf"/>
</dbReference>
<dbReference type="PROSITE" id="PS50600">
    <property type="entry name" value="ULP_PROTEASE"/>
    <property type="match status" value="1"/>
</dbReference>
<dbReference type="Gene3D" id="3.40.395.10">
    <property type="entry name" value="Adenoviral Proteinase, Chain A"/>
    <property type="match status" value="1"/>
</dbReference>
<dbReference type="GO" id="GO:0008234">
    <property type="term" value="F:cysteine-type peptidase activity"/>
    <property type="evidence" value="ECO:0007669"/>
    <property type="project" value="UniProtKB-KW"/>
</dbReference>
<dbReference type="SUPFAM" id="SSF57850">
    <property type="entry name" value="RING/U-box"/>
    <property type="match status" value="1"/>
</dbReference>
<evidence type="ECO:0000256" key="4">
    <source>
        <dbReference type="ARBA" id="ARBA00022807"/>
    </source>
</evidence>
<accession>A0ABD3HTG5</accession>
<dbReference type="InterPro" id="IPR013083">
    <property type="entry name" value="Znf_RING/FYVE/PHD"/>
</dbReference>
<dbReference type="GO" id="GO:0008270">
    <property type="term" value="F:zinc ion binding"/>
    <property type="evidence" value="ECO:0007669"/>
    <property type="project" value="UniProtKB-KW"/>
</dbReference>
<feature type="region of interest" description="Disordered" evidence="7">
    <location>
        <begin position="18"/>
        <end position="196"/>
    </location>
</feature>
<name>A0ABD3HTG5_9MARC</name>
<keyword evidence="4" id="KW-0788">Thiol protease</keyword>
<feature type="coiled-coil region" evidence="6">
    <location>
        <begin position="204"/>
        <end position="272"/>
    </location>
</feature>
<keyword evidence="5" id="KW-0479">Metal-binding</keyword>